<evidence type="ECO:0000313" key="1">
    <source>
        <dbReference type="EMBL" id="CAI6359433.1"/>
    </source>
</evidence>
<keyword evidence="2" id="KW-1185">Reference proteome</keyword>
<gene>
    <name evidence="1" type="ORF">MEUPH1_LOCUS14842</name>
</gene>
<dbReference type="AlphaFoldDB" id="A0AAV0WUB9"/>
<evidence type="ECO:0000313" key="2">
    <source>
        <dbReference type="Proteomes" id="UP001160148"/>
    </source>
</evidence>
<reference evidence="1 2" key="1">
    <citation type="submission" date="2023-01" db="EMBL/GenBank/DDBJ databases">
        <authorList>
            <person name="Whitehead M."/>
        </authorList>
    </citation>
    <scope>NUCLEOTIDE SEQUENCE [LARGE SCALE GENOMIC DNA]</scope>
</reference>
<name>A0AAV0WUB9_9HEMI</name>
<dbReference type="SUPFAM" id="SSF52075">
    <property type="entry name" value="Outer arm dynein light chain 1"/>
    <property type="match status" value="1"/>
</dbReference>
<dbReference type="EMBL" id="CARXXK010000002">
    <property type="protein sequence ID" value="CAI6359433.1"/>
    <property type="molecule type" value="Genomic_DNA"/>
</dbReference>
<organism evidence="1 2">
    <name type="scientific">Macrosiphum euphorbiae</name>
    <name type="common">potato aphid</name>
    <dbReference type="NCBI Taxonomy" id="13131"/>
    <lineage>
        <taxon>Eukaryota</taxon>
        <taxon>Metazoa</taxon>
        <taxon>Ecdysozoa</taxon>
        <taxon>Arthropoda</taxon>
        <taxon>Hexapoda</taxon>
        <taxon>Insecta</taxon>
        <taxon>Pterygota</taxon>
        <taxon>Neoptera</taxon>
        <taxon>Paraneoptera</taxon>
        <taxon>Hemiptera</taxon>
        <taxon>Sternorrhyncha</taxon>
        <taxon>Aphidomorpha</taxon>
        <taxon>Aphidoidea</taxon>
        <taxon>Aphididae</taxon>
        <taxon>Macrosiphini</taxon>
        <taxon>Macrosiphum</taxon>
    </lineage>
</organism>
<comment type="caution">
    <text evidence="1">The sequence shown here is derived from an EMBL/GenBank/DDBJ whole genome shotgun (WGS) entry which is preliminary data.</text>
</comment>
<protein>
    <submittedName>
        <fullName evidence="1">Uncharacterized protein</fullName>
    </submittedName>
</protein>
<sequence>MLFKQKSDSSAQKYVTYCTELNLSTECPKKIYTNLIIKSNTLRKLTIINMDINKLDVSQCTKLQTLICTDNNMNQLITNNELRALDCANNKIIDLNLCLIDPVNPINMFK</sequence>
<dbReference type="Gene3D" id="3.80.10.10">
    <property type="entry name" value="Ribonuclease Inhibitor"/>
    <property type="match status" value="1"/>
</dbReference>
<proteinExistence type="predicted"/>
<accession>A0AAV0WUB9</accession>
<dbReference type="InterPro" id="IPR032675">
    <property type="entry name" value="LRR_dom_sf"/>
</dbReference>
<dbReference type="Proteomes" id="UP001160148">
    <property type="component" value="Unassembled WGS sequence"/>
</dbReference>